<name>A0AA88W3A8_9ASTE</name>
<organism evidence="3 4">
    <name type="scientific">Escallonia herrerae</name>
    <dbReference type="NCBI Taxonomy" id="1293975"/>
    <lineage>
        <taxon>Eukaryota</taxon>
        <taxon>Viridiplantae</taxon>
        <taxon>Streptophyta</taxon>
        <taxon>Embryophyta</taxon>
        <taxon>Tracheophyta</taxon>
        <taxon>Spermatophyta</taxon>
        <taxon>Magnoliopsida</taxon>
        <taxon>eudicotyledons</taxon>
        <taxon>Gunneridae</taxon>
        <taxon>Pentapetalae</taxon>
        <taxon>asterids</taxon>
        <taxon>campanulids</taxon>
        <taxon>Escalloniales</taxon>
        <taxon>Escalloniaceae</taxon>
        <taxon>Escallonia</taxon>
    </lineage>
</organism>
<keyword evidence="2" id="KW-1133">Transmembrane helix</keyword>
<keyword evidence="2" id="KW-0472">Membrane</keyword>
<proteinExistence type="predicted"/>
<evidence type="ECO:0000313" key="4">
    <source>
        <dbReference type="Proteomes" id="UP001188597"/>
    </source>
</evidence>
<dbReference type="AlphaFoldDB" id="A0AA88W3A8"/>
<keyword evidence="4" id="KW-1185">Reference proteome</keyword>
<keyword evidence="2" id="KW-0812">Transmembrane</keyword>
<sequence>MIYRKWSLLTGPAVILGGIVATFAVANYLFVQNDPFLKPRSRKQETVPEPNRRSKSSWKSSKRKRCSTEKSRDSYFDDSSGDSGSKKIKKARISAETLTGSKKISAWVSGLD</sequence>
<feature type="compositionally biased region" description="Basic and acidic residues" evidence="1">
    <location>
        <begin position="66"/>
        <end position="75"/>
    </location>
</feature>
<protein>
    <submittedName>
        <fullName evidence="3">Uncharacterized protein</fullName>
    </submittedName>
</protein>
<dbReference type="Proteomes" id="UP001188597">
    <property type="component" value="Unassembled WGS sequence"/>
</dbReference>
<feature type="transmembrane region" description="Helical" evidence="2">
    <location>
        <begin position="6"/>
        <end position="31"/>
    </location>
</feature>
<evidence type="ECO:0000256" key="1">
    <source>
        <dbReference type="SAM" id="MobiDB-lite"/>
    </source>
</evidence>
<gene>
    <name evidence="3" type="ORF">RJ639_003397</name>
</gene>
<dbReference type="EMBL" id="JAVXUP010000906">
    <property type="protein sequence ID" value="KAK3018978.1"/>
    <property type="molecule type" value="Genomic_DNA"/>
</dbReference>
<feature type="compositionally biased region" description="Basic residues" evidence="1">
    <location>
        <begin position="53"/>
        <end position="65"/>
    </location>
</feature>
<reference evidence="3" key="1">
    <citation type="submission" date="2022-12" db="EMBL/GenBank/DDBJ databases">
        <title>Draft genome assemblies for two species of Escallonia (Escalloniales).</title>
        <authorList>
            <person name="Chanderbali A."/>
            <person name="Dervinis C."/>
            <person name="Anghel I."/>
            <person name="Soltis D."/>
            <person name="Soltis P."/>
            <person name="Zapata F."/>
        </authorList>
    </citation>
    <scope>NUCLEOTIDE SEQUENCE</scope>
    <source>
        <strain evidence="3">UCBG64.0493</strain>
        <tissue evidence="3">Leaf</tissue>
    </source>
</reference>
<accession>A0AA88W3A8</accession>
<feature type="compositionally biased region" description="Basic and acidic residues" evidence="1">
    <location>
        <begin position="42"/>
        <end position="52"/>
    </location>
</feature>
<comment type="caution">
    <text evidence="3">The sequence shown here is derived from an EMBL/GenBank/DDBJ whole genome shotgun (WGS) entry which is preliminary data.</text>
</comment>
<evidence type="ECO:0000256" key="2">
    <source>
        <dbReference type="SAM" id="Phobius"/>
    </source>
</evidence>
<evidence type="ECO:0000313" key="3">
    <source>
        <dbReference type="EMBL" id="KAK3018978.1"/>
    </source>
</evidence>
<feature type="region of interest" description="Disordered" evidence="1">
    <location>
        <begin position="39"/>
        <end position="90"/>
    </location>
</feature>